<dbReference type="EMBL" id="AVOT02004278">
    <property type="protein sequence ID" value="MBW0475920.1"/>
    <property type="molecule type" value="Genomic_DNA"/>
</dbReference>
<keyword evidence="2" id="KW-1185">Reference proteome</keyword>
<evidence type="ECO:0000313" key="1">
    <source>
        <dbReference type="EMBL" id="MBW0475920.1"/>
    </source>
</evidence>
<comment type="caution">
    <text evidence="1">The sequence shown here is derived from an EMBL/GenBank/DDBJ whole genome shotgun (WGS) entry which is preliminary data.</text>
</comment>
<name>A0A9Q3C4A9_9BASI</name>
<reference evidence="1" key="1">
    <citation type="submission" date="2021-03" db="EMBL/GenBank/DDBJ databases">
        <title>Draft genome sequence of rust myrtle Austropuccinia psidii MF-1, a brazilian biotype.</title>
        <authorList>
            <person name="Quecine M.C."/>
            <person name="Pachon D.M.R."/>
            <person name="Bonatelli M.L."/>
            <person name="Correr F.H."/>
            <person name="Franceschini L.M."/>
            <person name="Leite T.F."/>
            <person name="Margarido G.R.A."/>
            <person name="Almeida C.A."/>
            <person name="Ferrarezi J.A."/>
            <person name="Labate C.A."/>
        </authorList>
    </citation>
    <scope>NUCLEOTIDE SEQUENCE</scope>
    <source>
        <strain evidence="1">MF-1</strain>
    </source>
</reference>
<dbReference type="Proteomes" id="UP000765509">
    <property type="component" value="Unassembled WGS sequence"/>
</dbReference>
<dbReference type="AlphaFoldDB" id="A0A9Q3C4A9"/>
<accession>A0A9Q3C4A9</accession>
<evidence type="ECO:0000313" key="2">
    <source>
        <dbReference type="Proteomes" id="UP000765509"/>
    </source>
</evidence>
<gene>
    <name evidence="1" type="ORF">O181_015635</name>
</gene>
<organism evidence="1 2">
    <name type="scientific">Austropuccinia psidii MF-1</name>
    <dbReference type="NCBI Taxonomy" id="1389203"/>
    <lineage>
        <taxon>Eukaryota</taxon>
        <taxon>Fungi</taxon>
        <taxon>Dikarya</taxon>
        <taxon>Basidiomycota</taxon>
        <taxon>Pucciniomycotina</taxon>
        <taxon>Pucciniomycetes</taxon>
        <taxon>Pucciniales</taxon>
        <taxon>Sphaerophragmiaceae</taxon>
        <taxon>Austropuccinia</taxon>
    </lineage>
</organism>
<sequence>MRNHKFLTQLPVELENAVKFRFNQIFTLDDITNTFQDVRKRKDIGKYSPYKGISFREKQPFQAENKYKPREKVAELTKKNSCHNCGSTDHYANSLPKAKKKFYVIKTVPVGEIKAENS</sequence>
<proteinExistence type="predicted"/>
<protein>
    <submittedName>
        <fullName evidence="1">Uncharacterized protein</fullName>
    </submittedName>
</protein>